<evidence type="ECO:0000256" key="2">
    <source>
        <dbReference type="ARBA" id="ARBA00022692"/>
    </source>
</evidence>
<dbReference type="GO" id="GO:0016874">
    <property type="term" value="F:ligase activity"/>
    <property type="evidence" value="ECO:0007669"/>
    <property type="project" value="UniProtKB-KW"/>
</dbReference>
<evidence type="ECO:0000259" key="6">
    <source>
        <dbReference type="Pfam" id="PF04932"/>
    </source>
</evidence>
<keyword evidence="4 5" id="KW-0472">Membrane</keyword>
<feature type="transmembrane region" description="Helical" evidence="5">
    <location>
        <begin position="31"/>
        <end position="59"/>
    </location>
</feature>
<protein>
    <submittedName>
        <fullName evidence="7">O-antigen ligase</fullName>
    </submittedName>
</protein>
<feature type="domain" description="O-antigen ligase-related" evidence="6">
    <location>
        <begin position="227"/>
        <end position="379"/>
    </location>
</feature>
<keyword evidence="3 5" id="KW-1133">Transmembrane helix</keyword>
<sequence>MTRSSSTPPSLAEPVKAPGSPGFRAGRWAPWWVIAFVALLPLPGVAETVLGLGAIYAAARMVQLRLQGKQRMLSSPAWALTSILFLGYWLPQAFSAFDAIDPGTAWRKTAAGLRYLPFMWLVAIAVATRERRALTLKGIALITGIWTLDGLAQAVLGTSPLFWSMDQLKWAISGHGLCPPAEMAAADRLSGVLGPCNLKFGQVLASLSPFLLFAAAARFSRWGWMLVAAAVGVVLVLAGSRAAWLTYALVLVFSGWRLLGARGLLACLAVGLVAAVALAAGSHQVRDRLERTAMAWEGESDGVNQALSGRAQIWAAAGCMIEQHPINGVGARGFRDAYPDCNPRPEEEEVWGAGPALHAHQILLEILAETGVLGLLLWLAAAAQAWRAWRFAPLPARERARPAMLALAVTVFPFNTHLAFYSTFWGGLTLLLAALYAGSLLASDDP</sequence>
<evidence type="ECO:0000313" key="8">
    <source>
        <dbReference type="Proteomes" id="UP001226084"/>
    </source>
</evidence>
<gene>
    <name evidence="7" type="ORF">QE424_000657</name>
</gene>
<feature type="transmembrane region" description="Helical" evidence="5">
    <location>
        <begin position="139"/>
        <end position="163"/>
    </location>
</feature>
<dbReference type="PANTHER" id="PTHR37422:SF21">
    <property type="entry name" value="EXOQ-LIKE PROTEIN"/>
    <property type="match status" value="1"/>
</dbReference>
<dbReference type="AlphaFoldDB" id="A0AAP5AGQ3"/>
<evidence type="ECO:0000256" key="1">
    <source>
        <dbReference type="ARBA" id="ARBA00004141"/>
    </source>
</evidence>
<accession>A0AAP5AGQ3</accession>
<name>A0AAP5AGQ3_9GAMM</name>
<evidence type="ECO:0000313" key="7">
    <source>
        <dbReference type="EMBL" id="MDQ1107498.1"/>
    </source>
</evidence>
<feature type="transmembrane region" description="Helical" evidence="5">
    <location>
        <begin position="418"/>
        <end position="442"/>
    </location>
</feature>
<dbReference type="GO" id="GO:0016020">
    <property type="term" value="C:membrane"/>
    <property type="evidence" value="ECO:0007669"/>
    <property type="project" value="UniProtKB-SubCell"/>
</dbReference>
<evidence type="ECO:0000256" key="3">
    <source>
        <dbReference type="ARBA" id="ARBA00022989"/>
    </source>
</evidence>
<evidence type="ECO:0000256" key="4">
    <source>
        <dbReference type="ARBA" id="ARBA00023136"/>
    </source>
</evidence>
<dbReference type="InterPro" id="IPR007016">
    <property type="entry name" value="O-antigen_ligase-rel_domated"/>
</dbReference>
<feature type="transmembrane region" description="Helical" evidence="5">
    <location>
        <begin position="226"/>
        <end position="253"/>
    </location>
</feature>
<comment type="caution">
    <text evidence="7">The sequence shown here is derived from an EMBL/GenBank/DDBJ whole genome shotgun (WGS) entry which is preliminary data.</text>
</comment>
<organism evidence="7 8">
    <name type="scientific">Stenotrophomonas rhizophila</name>
    <dbReference type="NCBI Taxonomy" id="216778"/>
    <lineage>
        <taxon>Bacteria</taxon>
        <taxon>Pseudomonadati</taxon>
        <taxon>Pseudomonadota</taxon>
        <taxon>Gammaproteobacteria</taxon>
        <taxon>Lysobacterales</taxon>
        <taxon>Lysobacteraceae</taxon>
        <taxon>Stenotrophomonas</taxon>
    </lineage>
</organism>
<feature type="transmembrane region" description="Helical" evidence="5">
    <location>
        <begin position="110"/>
        <end position="127"/>
    </location>
</feature>
<reference evidence="7" key="1">
    <citation type="submission" date="2023-07" db="EMBL/GenBank/DDBJ databases">
        <title>Functional and genomic diversity of the sorghum phyllosphere microbiome.</title>
        <authorList>
            <person name="Shade A."/>
        </authorList>
    </citation>
    <scope>NUCLEOTIDE SEQUENCE</scope>
    <source>
        <strain evidence="7">SORGH_AS_0457</strain>
    </source>
</reference>
<feature type="transmembrane region" description="Helical" evidence="5">
    <location>
        <begin position="200"/>
        <end position="219"/>
    </location>
</feature>
<evidence type="ECO:0000256" key="5">
    <source>
        <dbReference type="SAM" id="Phobius"/>
    </source>
</evidence>
<dbReference type="PANTHER" id="PTHR37422">
    <property type="entry name" value="TEICHURONIC ACID BIOSYNTHESIS PROTEIN TUAE"/>
    <property type="match status" value="1"/>
</dbReference>
<dbReference type="Proteomes" id="UP001226084">
    <property type="component" value="Unassembled WGS sequence"/>
</dbReference>
<dbReference type="EMBL" id="JAUTAS010000001">
    <property type="protein sequence ID" value="MDQ1107498.1"/>
    <property type="molecule type" value="Genomic_DNA"/>
</dbReference>
<feature type="transmembrane region" description="Helical" evidence="5">
    <location>
        <begin position="71"/>
        <end position="90"/>
    </location>
</feature>
<feature type="transmembrane region" description="Helical" evidence="5">
    <location>
        <begin position="259"/>
        <end position="281"/>
    </location>
</feature>
<dbReference type="Pfam" id="PF04932">
    <property type="entry name" value="Wzy_C"/>
    <property type="match status" value="1"/>
</dbReference>
<comment type="subcellular location">
    <subcellularLocation>
        <location evidence="1">Membrane</location>
        <topology evidence="1">Multi-pass membrane protein</topology>
    </subcellularLocation>
</comment>
<dbReference type="InterPro" id="IPR051533">
    <property type="entry name" value="WaaL-like"/>
</dbReference>
<proteinExistence type="predicted"/>
<keyword evidence="2 5" id="KW-0812">Transmembrane</keyword>
<keyword evidence="7" id="KW-0436">Ligase</keyword>